<evidence type="ECO:0000313" key="3">
    <source>
        <dbReference type="EMBL" id="SEH42287.1"/>
    </source>
</evidence>
<organism evidence="3 4">
    <name type="scientific">Parafannyhessea umbonata</name>
    <dbReference type="NCBI Taxonomy" id="604330"/>
    <lineage>
        <taxon>Bacteria</taxon>
        <taxon>Bacillati</taxon>
        <taxon>Actinomycetota</taxon>
        <taxon>Coriobacteriia</taxon>
        <taxon>Coriobacteriales</taxon>
        <taxon>Atopobiaceae</taxon>
        <taxon>Parafannyhessea</taxon>
    </lineage>
</organism>
<feature type="domain" description="Cellulose-binding Sde182 nucleoside hydrolase-like" evidence="1">
    <location>
        <begin position="7"/>
        <end position="310"/>
    </location>
</feature>
<gene>
    <name evidence="3" type="ORF">SAMN05216447_10275</name>
</gene>
<protein>
    <recommendedName>
        <fullName evidence="5">DUF1593 domain-containing protein</fullName>
    </recommendedName>
</protein>
<name>A0A1H6I7F7_9ACTN</name>
<dbReference type="InterPro" id="IPR048527">
    <property type="entry name" value="Sde182_C"/>
</dbReference>
<evidence type="ECO:0008006" key="5">
    <source>
        <dbReference type="Google" id="ProtNLM"/>
    </source>
</evidence>
<feature type="domain" description="Cellulose-binding Sde182 C-terminal" evidence="2">
    <location>
        <begin position="390"/>
        <end position="475"/>
    </location>
</feature>
<dbReference type="Gene3D" id="2.60.40.10">
    <property type="entry name" value="Immunoglobulins"/>
    <property type="match status" value="1"/>
</dbReference>
<dbReference type="Pfam" id="PF21027">
    <property type="entry name" value="Sde0182_C"/>
    <property type="match status" value="1"/>
</dbReference>
<comment type="caution">
    <text evidence="3">The sequence shown here is derived from an EMBL/GenBank/DDBJ whole genome shotgun (WGS) entry which is preliminary data.</text>
</comment>
<evidence type="ECO:0000313" key="4">
    <source>
        <dbReference type="Proteomes" id="UP000199135"/>
    </source>
</evidence>
<evidence type="ECO:0000259" key="2">
    <source>
        <dbReference type="Pfam" id="PF21027"/>
    </source>
</evidence>
<dbReference type="RefSeq" id="WP_180363870.1">
    <property type="nucleotide sequence ID" value="NZ_FNWT01000002.1"/>
</dbReference>
<dbReference type="Pfam" id="PF07632">
    <property type="entry name" value="Sde182_NH-like"/>
    <property type="match status" value="1"/>
</dbReference>
<evidence type="ECO:0000259" key="1">
    <source>
        <dbReference type="Pfam" id="PF07632"/>
    </source>
</evidence>
<proteinExistence type="predicted"/>
<reference evidence="3 4" key="1">
    <citation type="submission" date="2016-10" db="EMBL/GenBank/DDBJ databases">
        <authorList>
            <person name="Varghese N."/>
            <person name="Submissions S."/>
        </authorList>
    </citation>
    <scope>NUCLEOTIDE SEQUENCE [LARGE SCALE GENOMIC DNA]</scope>
    <source>
        <strain evidence="3 4">WCP15</strain>
    </source>
</reference>
<dbReference type="InterPro" id="IPR013783">
    <property type="entry name" value="Ig-like_fold"/>
</dbReference>
<dbReference type="SUPFAM" id="SSF53590">
    <property type="entry name" value="Nucleoside hydrolase"/>
    <property type="match status" value="1"/>
</dbReference>
<keyword evidence="4" id="KW-1185">Reference proteome</keyword>
<dbReference type="Gene3D" id="3.90.245.10">
    <property type="entry name" value="Ribonucleoside hydrolase-like"/>
    <property type="match status" value="1"/>
</dbReference>
<accession>A0A1H6I7F7</accession>
<dbReference type="InterPro" id="IPR011483">
    <property type="entry name" value="Sde182_NH-like"/>
</dbReference>
<sequence>MNSKKARAIFTNDGECDDMNSFVHLLLYANDIDIEGLVASSSIFHYAGDPEQGIEPKRWADPKWMLEDIDAYERVYPNLVAHDPSYPTPEYLRSVTAVGNVKTIGEMSEDTKGSELIRKALLTSDPRPLWLLAGGGTNTIARALKHIELDFRGTDQWDSVYRQVCQKGIIFMVVTQDDTYRDYICRTWPDLRMLHCTSIQGIAFMFDETVIPPADLRMFRGSWIKPNLLEKGPLLARYHTWDDGHVYPGEEDRSQFGSNAELMGGNWWGKQPRNRYDMISEGDSPSFLYLIDKGLRSLEDPTFGGWGGRFVRNAENEFNPDADYWQNATDAAQGPTKGDALQLTRWIGDWMNDFASRATWCTTPDEKSVNHAPEVSVEEGVDVVAAPGQEVTLHALATDPDGDEVCVTWTRYADADGYEGELVLDVERREDGACVSLTVPADAKPGDTIHLVARASDEPSRETYMVNYRRVIITVGA</sequence>
<dbReference type="Proteomes" id="UP000199135">
    <property type="component" value="Unassembled WGS sequence"/>
</dbReference>
<dbReference type="EMBL" id="FNWT01000002">
    <property type="protein sequence ID" value="SEH42287.1"/>
    <property type="molecule type" value="Genomic_DNA"/>
</dbReference>
<dbReference type="InterPro" id="IPR036452">
    <property type="entry name" value="Ribo_hydro-like"/>
</dbReference>